<evidence type="ECO:0000256" key="1">
    <source>
        <dbReference type="ARBA" id="ARBA00022679"/>
    </source>
</evidence>
<dbReference type="Gene3D" id="3.40.630.30">
    <property type="match status" value="1"/>
</dbReference>
<dbReference type="InterPro" id="IPR016181">
    <property type="entry name" value="Acyl_CoA_acyltransferase"/>
</dbReference>
<evidence type="ECO:0000313" key="4">
    <source>
        <dbReference type="EMBL" id="TWF99372.1"/>
    </source>
</evidence>
<dbReference type="Pfam" id="PF00583">
    <property type="entry name" value="Acetyltransf_1"/>
    <property type="match status" value="1"/>
</dbReference>
<dbReference type="InterPro" id="IPR050832">
    <property type="entry name" value="Bact_Acetyltransf"/>
</dbReference>
<dbReference type="OrthoDB" id="3174517at2"/>
<comment type="caution">
    <text evidence="4">The sequence shown here is derived from an EMBL/GenBank/DDBJ whole genome shotgun (WGS) entry which is preliminary data.</text>
</comment>
<keyword evidence="2" id="KW-0012">Acyltransferase</keyword>
<dbReference type="InterPro" id="IPR000182">
    <property type="entry name" value="GNAT_dom"/>
</dbReference>
<dbReference type="SUPFAM" id="SSF55729">
    <property type="entry name" value="Acyl-CoA N-acyltransferases (Nat)"/>
    <property type="match status" value="1"/>
</dbReference>
<feature type="domain" description="N-acetyltransferase" evidence="3">
    <location>
        <begin position="13"/>
        <end position="159"/>
    </location>
</feature>
<gene>
    <name evidence="4" type="ORF">FHX73_113215</name>
</gene>
<evidence type="ECO:0000259" key="3">
    <source>
        <dbReference type="PROSITE" id="PS51186"/>
    </source>
</evidence>
<protein>
    <submittedName>
        <fullName evidence="4">Acetyltransferase (GNAT) family protein</fullName>
    </submittedName>
</protein>
<dbReference type="PANTHER" id="PTHR43877:SF2">
    <property type="entry name" value="AMINOALKYLPHOSPHONATE N-ACETYLTRANSFERASE-RELATED"/>
    <property type="match status" value="1"/>
</dbReference>
<organism evidence="4 5">
    <name type="scientific">Kitasatospora viridis</name>
    <dbReference type="NCBI Taxonomy" id="281105"/>
    <lineage>
        <taxon>Bacteria</taxon>
        <taxon>Bacillati</taxon>
        <taxon>Actinomycetota</taxon>
        <taxon>Actinomycetes</taxon>
        <taxon>Kitasatosporales</taxon>
        <taxon>Streptomycetaceae</taxon>
        <taxon>Kitasatospora</taxon>
    </lineage>
</organism>
<sequence>MDTNAWTFEPTPVDHPDAVAVLRDYLIEMIERYHGRPTTAAEVDEVVAAEPAAGLAEFLLARDPAGVVLGCIGLRRLDQSTGEVTKVFLYPAARGSGGGTRLLAAVEVEAAARGMSVLRLDTRSDLVEARALYARNGYREIPRYNDSRYSAHWFEKRLTA</sequence>
<dbReference type="EMBL" id="VIWT01000001">
    <property type="protein sequence ID" value="TWF99372.1"/>
    <property type="molecule type" value="Genomic_DNA"/>
</dbReference>
<accession>A0A561UJ25</accession>
<reference evidence="4 5" key="1">
    <citation type="submission" date="2019-06" db="EMBL/GenBank/DDBJ databases">
        <title>Sequencing the genomes of 1000 actinobacteria strains.</title>
        <authorList>
            <person name="Klenk H.-P."/>
        </authorList>
    </citation>
    <scope>NUCLEOTIDE SEQUENCE [LARGE SCALE GENOMIC DNA]</scope>
    <source>
        <strain evidence="4 5">DSM 44826</strain>
    </source>
</reference>
<keyword evidence="1 4" id="KW-0808">Transferase</keyword>
<dbReference type="AlphaFoldDB" id="A0A561UJ25"/>
<dbReference type="GO" id="GO:0016747">
    <property type="term" value="F:acyltransferase activity, transferring groups other than amino-acyl groups"/>
    <property type="evidence" value="ECO:0007669"/>
    <property type="project" value="InterPro"/>
</dbReference>
<dbReference type="PROSITE" id="PS51186">
    <property type="entry name" value="GNAT"/>
    <property type="match status" value="1"/>
</dbReference>
<dbReference type="Proteomes" id="UP000317940">
    <property type="component" value="Unassembled WGS sequence"/>
</dbReference>
<dbReference type="PANTHER" id="PTHR43877">
    <property type="entry name" value="AMINOALKYLPHOSPHONATE N-ACETYLTRANSFERASE-RELATED-RELATED"/>
    <property type="match status" value="1"/>
</dbReference>
<dbReference type="RefSeq" id="WP_145905649.1">
    <property type="nucleotide sequence ID" value="NZ_BAAAMZ010000015.1"/>
</dbReference>
<keyword evidence="5" id="KW-1185">Reference proteome</keyword>
<evidence type="ECO:0000313" key="5">
    <source>
        <dbReference type="Proteomes" id="UP000317940"/>
    </source>
</evidence>
<evidence type="ECO:0000256" key="2">
    <source>
        <dbReference type="ARBA" id="ARBA00023315"/>
    </source>
</evidence>
<proteinExistence type="predicted"/>
<name>A0A561UJ25_9ACTN</name>